<keyword evidence="3" id="KW-0812">Transmembrane</keyword>
<feature type="coiled-coil region" evidence="1">
    <location>
        <begin position="39"/>
        <end position="66"/>
    </location>
</feature>
<accession>A0A1A9QBK5</accession>
<feature type="compositionally biased region" description="Polar residues" evidence="2">
    <location>
        <begin position="138"/>
        <end position="163"/>
    </location>
</feature>
<organism evidence="4 5">
    <name type="scientific">Candidatus Mycoplasma haematobovis</name>
    <dbReference type="NCBI Taxonomy" id="432608"/>
    <lineage>
        <taxon>Bacteria</taxon>
        <taxon>Bacillati</taxon>
        <taxon>Mycoplasmatota</taxon>
        <taxon>Mollicutes</taxon>
        <taxon>Mycoplasmataceae</taxon>
        <taxon>Mycoplasma</taxon>
    </lineage>
</organism>
<dbReference type="STRING" id="432608.A6V39_05240"/>
<name>A0A1A9QBK5_9MOLU</name>
<feature type="transmembrane region" description="Helical" evidence="3">
    <location>
        <begin position="7"/>
        <end position="30"/>
    </location>
</feature>
<dbReference type="EMBL" id="LWUJ01000014">
    <property type="protein sequence ID" value="OAL09833.1"/>
    <property type="molecule type" value="Genomic_DNA"/>
</dbReference>
<feature type="compositionally biased region" description="Basic and acidic residues" evidence="2">
    <location>
        <begin position="237"/>
        <end position="249"/>
    </location>
</feature>
<feature type="region of interest" description="Disordered" evidence="2">
    <location>
        <begin position="138"/>
        <end position="349"/>
    </location>
</feature>
<feature type="compositionally biased region" description="Basic and acidic residues" evidence="2">
    <location>
        <begin position="259"/>
        <end position="297"/>
    </location>
</feature>
<gene>
    <name evidence="4" type="ORF">A6V39_05240</name>
</gene>
<evidence type="ECO:0000313" key="5">
    <source>
        <dbReference type="Proteomes" id="UP000077623"/>
    </source>
</evidence>
<keyword evidence="3" id="KW-1133">Transmembrane helix</keyword>
<keyword evidence="3" id="KW-0472">Membrane</keyword>
<evidence type="ECO:0000313" key="4">
    <source>
        <dbReference type="EMBL" id="OAL09833.1"/>
    </source>
</evidence>
<feature type="compositionally biased region" description="Polar residues" evidence="2">
    <location>
        <begin position="302"/>
        <end position="312"/>
    </location>
</feature>
<dbReference type="AlphaFoldDB" id="A0A1A9QBK5"/>
<evidence type="ECO:0000256" key="3">
    <source>
        <dbReference type="SAM" id="Phobius"/>
    </source>
</evidence>
<evidence type="ECO:0000256" key="1">
    <source>
        <dbReference type="SAM" id="Coils"/>
    </source>
</evidence>
<dbReference type="Proteomes" id="UP000077623">
    <property type="component" value="Unassembled WGS sequence"/>
</dbReference>
<reference evidence="5" key="1">
    <citation type="submission" date="2016-04" db="EMBL/GenBank/DDBJ databases">
        <authorList>
            <person name="Quiroz-Castaneda R.E."/>
            <person name="Martinez-Ocampo F."/>
        </authorList>
    </citation>
    <scope>NUCLEOTIDE SEQUENCE [LARGE SCALE GENOMIC DNA]</scope>
    <source>
        <strain evidence="5">INIFAP01</strain>
    </source>
</reference>
<keyword evidence="5" id="KW-1185">Reference proteome</keyword>
<comment type="caution">
    <text evidence="4">The sequence shown here is derived from an EMBL/GenBank/DDBJ whole genome shotgun (WGS) entry which is preliminary data.</text>
</comment>
<sequence>MISLIKFLKIVLPVATVATATVATVSLVSFKKIDLDKNKDNEDRVLDDLELKAKDFKEKKMLYSKNGKNDSVTLEDDSLIEEILKKFQNNEDLVELEGKVPNIEELKKFLSENKDALANAPSLSDQEKSNKDLTLNKPSAVDQETNNGDTGLPNQLLSPQAPQSEHKDVNELGIQSEQGAQDDLGISRQDLDLGLDKKEESGDAFEQKEKKDLESKELTNMQGDSQLTQEEQDKDEETTKEVDKDKIDDGGLQQPSLQEPKDAILEKDSGKEEGSKTVPEELGPKSGEVQEQKEGRDIAIPNDSQTQDSASLNLGAKQLSESQGVDGSVKGDEKSTHEGTSSEGKKQLSLEEIQELENLKKEIEDLTNSLKILSL</sequence>
<keyword evidence="1" id="KW-0175">Coiled coil</keyword>
<evidence type="ECO:0000256" key="2">
    <source>
        <dbReference type="SAM" id="MobiDB-lite"/>
    </source>
</evidence>
<protein>
    <submittedName>
        <fullName evidence="4">Uncharacterized protein</fullName>
    </submittedName>
</protein>
<feature type="compositionally biased region" description="Basic and acidic residues" evidence="2">
    <location>
        <begin position="189"/>
        <end position="217"/>
    </location>
</feature>
<proteinExistence type="predicted"/>